<comment type="subcellular location">
    <subcellularLocation>
        <location evidence="1">Cytoplasm</location>
        <location evidence="1">Cytoskeleton</location>
        <location evidence="1">Cilium axoneme</location>
    </subcellularLocation>
</comment>
<dbReference type="GO" id="GO:0000987">
    <property type="term" value="F:cis-regulatory region sequence-specific DNA binding"/>
    <property type="evidence" value="ECO:0007669"/>
    <property type="project" value="TreeGrafter"/>
</dbReference>
<feature type="compositionally biased region" description="Acidic residues" evidence="2">
    <location>
        <begin position="1251"/>
        <end position="1273"/>
    </location>
</feature>
<evidence type="ECO:0000313" key="4">
    <source>
        <dbReference type="Proteomes" id="UP000747110"/>
    </source>
</evidence>
<feature type="region of interest" description="Disordered" evidence="2">
    <location>
        <begin position="629"/>
        <end position="695"/>
    </location>
</feature>
<dbReference type="GO" id="GO:0042594">
    <property type="term" value="P:response to starvation"/>
    <property type="evidence" value="ECO:0007669"/>
    <property type="project" value="TreeGrafter"/>
</dbReference>
<reference evidence="3" key="1">
    <citation type="journal article" date="2021" name="Proc. Natl. Acad. Sci. U.S.A.">
        <title>Three genomes in the algal genus Volvox reveal the fate of a haploid sex-determining region after a transition to homothallism.</title>
        <authorList>
            <person name="Yamamoto K."/>
            <person name="Hamaji T."/>
            <person name="Kawai-Toyooka H."/>
            <person name="Matsuzaki R."/>
            <person name="Takahashi F."/>
            <person name="Nishimura Y."/>
            <person name="Kawachi M."/>
            <person name="Noguchi H."/>
            <person name="Minakuchi Y."/>
            <person name="Umen J.G."/>
            <person name="Toyoda A."/>
            <person name="Nozaki H."/>
        </authorList>
    </citation>
    <scope>NUCLEOTIDE SEQUENCE</scope>
    <source>
        <strain evidence="3">NIES-3786</strain>
    </source>
</reference>
<dbReference type="GO" id="GO:0000981">
    <property type="term" value="F:DNA-binding transcription factor activity, RNA polymerase II-specific"/>
    <property type="evidence" value="ECO:0007669"/>
    <property type="project" value="TreeGrafter"/>
</dbReference>
<evidence type="ECO:0000256" key="1">
    <source>
        <dbReference type="ARBA" id="ARBA00004430"/>
    </source>
</evidence>
<dbReference type="Proteomes" id="UP000747110">
    <property type="component" value="Unassembled WGS sequence"/>
</dbReference>
<dbReference type="PANTHER" id="PTHR14596">
    <property type="entry name" value="ZINC FINGER PROTEIN"/>
    <property type="match status" value="1"/>
</dbReference>
<dbReference type="Gene3D" id="3.80.10.10">
    <property type="entry name" value="Ribonuclease Inhibitor"/>
    <property type="match status" value="1"/>
</dbReference>
<proteinExistence type="predicted"/>
<accession>A0A8J4CEB1</accession>
<feature type="region of interest" description="Disordered" evidence="2">
    <location>
        <begin position="1997"/>
        <end position="2039"/>
    </location>
</feature>
<feature type="compositionally biased region" description="Polar residues" evidence="2">
    <location>
        <begin position="672"/>
        <end position="681"/>
    </location>
</feature>
<evidence type="ECO:0000256" key="2">
    <source>
        <dbReference type="SAM" id="MobiDB-lite"/>
    </source>
</evidence>
<feature type="region of interest" description="Disordered" evidence="2">
    <location>
        <begin position="1247"/>
        <end position="1273"/>
    </location>
</feature>
<feature type="region of interest" description="Disordered" evidence="2">
    <location>
        <begin position="998"/>
        <end position="1021"/>
    </location>
</feature>
<name>A0A8J4CEB1_9CHLO</name>
<evidence type="ECO:0000313" key="3">
    <source>
        <dbReference type="EMBL" id="GIL81180.1"/>
    </source>
</evidence>
<evidence type="ECO:0008006" key="5">
    <source>
        <dbReference type="Google" id="ProtNLM"/>
    </source>
</evidence>
<dbReference type="EMBL" id="BNCP01000020">
    <property type="protein sequence ID" value="GIL81180.1"/>
    <property type="molecule type" value="Genomic_DNA"/>
</dbReference>
<feature type="compositionally biased region" description="Low complexity" evidence="2">
    <location>
        <begin position="683"/>
        <end position="695"/>
    </location>
</feature>
<feature type="compositionally biased region" description="Low complexity" evidence="2">
    <location>
        <begin position="642"/>
        <end position="662"/>
    </location>
</feature>
<feature type="compositionally biased region" description="Basic and acidic residues" evidence="2">
    <location>
        <begin position="1999"/>
        <end position="2012"/>
    </location>
</feature>
<dbReference type="GO" id="GO:0005930">
    <property type="term" value="C:axoneme"/>
    <property type="evidence" value="ECO:0007669"/>
    <property type="project" value="UniProtKB-SubCell"/>
</dbReference>
<keyword evidence="4" id="KW-1185">Reference proteome</keyword>
<gene>
    <name evidence="3" type="ORF">Vretifemale_10073</name>
</gene>
<dbReference type="OrthoDB" id="549950at2759"/>
<comment type="caution">
    <text evidence="3">The sequence shown here is derived from an EMBL/GenBank/DDBJ whole genome shotgun (WGS) entry which is preliminary data.</text>
</comment>
<dbReference type="GO" id="GO:0005634">
    <property type="term" value="C:nucleus"/>
    <property type="evidence" value="ECO:0007669"/>
    <property type="project" value="TreeGrafter"/>
</dbReference>
<organism evidence="3 4">
    <name type="scientific">Volvox reticuliferus</name>
    <dbReference type="NCBI Taxonomy" id="1737510"/>
    <lineage>
        <taxon>Eukaryota</taxon>
        <taxon>Viridiplantae</taxon>
        <taxon>Chlorophyta</taxon>
        <taxon>core chlorophytes</taxon>
        <taxon>Chlorophyceae</taxon>
        <taxon>CS clade</taxon>
        <taxon>Chlamydomonadales</taxon>
        <taxon>Volvocaceae</taxon>
        <taxon>Volvox</taxon>
    </lineage>
</organism>
<dbReference type="InterPro" id="IPR032675">
    <property type="entry name" value="LRR_dom_sf"/>
</dbReference>
<dbReference type="PANTHER" id="PTHR14596:SF72">
    <property type="entry name" value="ZINC FINGER PROTEIN MSN2-RELATED"/>
    <property type="match status" value="1"/>
</dbReference>
<protein>
    <recommendedName>
        <fullName evidence="5">F-box domain-containing protein</fullName>
    </recommendedName>
</protein>
<sequence length="2039" mass="211961">MVMKSWNMEAEGLPGNTPLDAAVEGKVTTWRDLPDHLLEAIGCHVYGNDYLIARLVCQGWRRALSPVTRTVKVHLHHRQLDPATRLLAVQDAFPRACRMAIYVDANTPRVGVDLTAACRETLRAMAYTSAPELAAHHYLSNQQQQPGAQVQGATFCLGGGSDGATTSTARMTVDCHVPYGGGDDGRGPPAMAGINMMEHPMGGNCTGRIGAGGSDKSGELLSYGKLMWQFMSVTVGASMLPLNHEQVDPTTHRLMFSCQWVGQQLAAAFAASQPALSNLRHLTTLELTSDTTLFAALLPHLARLGSTPSLTELRFTRAEASRGSLSKWLAMAGAANAGARRGGLGEEIAEALDALGSLTGLRSLALNAGLPGLPSTVSRLSHLGSLELHHSGRGVAMVEDVAPLEALTGLTSLKLRYVALRYTWQLTRLTALTCLDLTLRAFYASDGAANGDDDLDDLDDMDAAMEDEWAGPVAQAAAAPAGMNNQDNIGAAVPAVAALAPPGGPPAAGFPPLAVVAATPPPQPQRHFEFILPPEPPPQPLVVSTNVEPASHGIQLFPFLHAQPHIATIAGAQGPLGALQLFPAQAPQQQVAQQQTVQAVVPAMTLAMTPPGLTHYPQVHGGWLQAPFPLLHHERPPHPHNHNSSPNQVQQQAQQHGSQQHGQSRRYLQAPPQEQESNGISEQPEQQQQQQQFSQLQLPHLQQLPTFSYYQQHFRQAPSGATPSRPISADYLLHQLSHGSVAAASIAAPPQPTSSFNLGNASLSVSGAAGHPFAVAAAAPLLLPIFPSPTYSSSSNEAACMLPDCLQTAAGATVNRQNGGSAGNGTMTCSRVAQDPGSWTARAAGASAVDGVSGPRPVCSEGVNESGAHSGDGGGGKHPAGFGSWMFWDTGRESDSDGAITFSLASSAAGSDWIFEDDGGGKEGGGGSGIGSSVGAMGDRLVRRGGADEGRVIYTNVVTSDSAAAGGGGSARGNEVVGRISLASSLGTGTYAQLAPAFRDPSAPRAGPAPGNGDVCGETVATRTGGQAPINLSATSPLSSSTRDEAVVSAATVLAGMMASPASKDVPQGVVGGLHITPVSVIQSLSSAGPLGSSWDSSGSSRGFSGNGVRVVPMELGAYDVAHTQNASCQALGASLSGTLDGETVVGNARAAEALQMVQPETVAAALQAPIALMELPIEPAGPVAASTAAASAAAVAVALAEVTAEAVAAVAGGAPEQHVDDGHGDQANPVNAVGVEHVVQDFGVWQPDGADADEVNDEEAEDEDDAEGDEELEEAELALHDAAVSRELWGVVAALPGLKALNVNAWHEAPLDDERLGELAKLSLPLTGQLPVSGLTSLGLLLQAASASSRLSALSDLTSLKDLTLVVAPPKGTGGRQPPPAAASVQLSMLDIEYDSEDEYDVCLSNAGPPVAGVSDVDFASAAQDDGTMNKHSDEGAAMTADADRWQACTMALARSMCTAIGSFDVDSDVEMEEPSGAFPQKHVDGIVCALRSSGVSGNGCSVGGVAAAGAAPASATTFASPGDVAAASGSPVCQLAALTSLERLRLYDDPGALPVDQDAAKLLSRAWSRMNDIYILGSITLQRSAGLTFSRLAHLDLFNQTSTVPYRLQLHRLPPSMRALGVQNAVLEGASRASQLQSVLEGLSLYATVHWPTRANGGTDMYDWIAGCSRLASLTIEYDMRTFANIMNGTVATAGTGAAASGSAIVPERFWRAGAGVSGSAAAATGDGAVGASPQPRLESHVLDAAGLSRPLAHTPLRRLASLPALATLGVFFADSHQELLAGVLDQRLVDDVAELTFLEELEIWNVYGTDWNLDHTDFSPFARLSRLRSLKMEALPPYMAFRIHRVMQEGVPYCKLRLVADNEMPPVIPAVAAAGGLALQDVQQQEAAVAAAAAAAGGSPAVAGGEGEGGVDPIGLGGPGLEFDLLGPLEIGFGGYQQQNQGQAQQQPQPLQQQQEHLQQELQQMRQDRETQWHQQHLVQQLSWLQQQQQQQLQESTRREGVEHIHTEETAATGLGFASESLHPGLRRQRQSLDSV</sequence>
<dbReference type="SUPFAM" id="SSF52058">
    <property type="entry name" value="L domain-like"/>
    <property type="match status" value="1"/>
</dbReference>